<keyword evidence="2" id="KW-1185">Reference proteome</keyword>
<dbReference type="Gene3D" id="2.60.120.200">
    <property type="match status" value="1"/>
</dbReference>
<dbReference type="SUPFAM" id="SSF49899">
    <property type="entry name" value="Concanavalin A-like lectins/glucanases"/>
    <property type="match status" value="1"/>
</dbReference>
<dbReference type="InterPro" id="IPR013320">
    <property type="entry name" value="ConA-like_dom_sf"/>
</dbReference>
<reference evidence="1" key="1">
    <citation type="submission" date="2023-04" db="EMBL/GenBank/DDBJ databases">
        <authorList>
            <consortium name="ELIXIR-Norway"/>
        </authorList>
    </citation>
    <scope>NUCLEOTIDE SEQUENCE [LARGE SCALE GENOMIC DNA]</scope>
</reference>
<evidence type="ECO:0000313" key="2">
    <source>
        <dbReference type="Proteomes" id="UP001176941"/>
    </source>
</evidence>
<proteinExistence type="predicted"/>
<protein>
    <recommendedName>
        <fullName evidence="3">Pentraxin</fullName>
    </recommendedName>
</protein>
<dbReference type="Proteomes" id="UP001176941">
    <property type="component" value="Chromosome X"/>
</dbReference>
<name>A0ABN9A9Q0_RANTA</name>
<evidence type="ECO:0000313" key="1">
    <source>
        <dbReference type="EMBL" id="CAI9181171.1"/>
    </source>
</evidence>
<sequence length="302" mass="34670">MKEHIIYQKLYGTILMSSFIFLSDALSLKGKRLDFYGKADTYVSLTNNIPGLSQFTVGLDLRFVSVKSSDCMAFSYITNNTFLGREDIELELSEDHQQLIMYKFGKTIHICYHLIPFQWHTVWLVWNGVKGRLELFLNKKRILIIMDQPQNLAPNRTLVLGHFLKKGNDQVQGLVPRFTSSLCQFQLWNHILGNEEFMTCLNRNVFSWEKDVWLVNKIIPTVDVKLNCFLSENIIIQETSTTVSQQIDLTTPSQVTGLKPQKTAYSSTVVSKSMPLFATDYTTRLYSNTTSPPLKTMIAPIF</sequence>
<organism evidence="1 2">
    <name type="scientific">Rangifer tarandus platyrhynchus</name>
    <name type="common">Svalbard reindeer</name>
    <dbReference type="NCBI Taxonomy" id="3082113"/>
    <lineage>
        <taxon>Eukaryota</taxon>
        <taxon>Metazoa</taxon>
        <taxon>Chordata</taxon>
        <taxon>Craniata</taxon>
        <taxon>Vertebrata</taxon>
        <taxon>Euteleostomi</taxon>
        <taxon>Mammalia</taxon>
        <taxon>Eutheria</taxon>
        <taxon>Laurasiatheria</taxon>
        <taxon>Artiodactyla</taxon>
        <taxon>Ruminantia</taxon>
        <taxon>Pecora</taxon>
        <taxon>Cervidae</taxon>
        <taxon>Odocoileinae</taxon>
        <taxon>Rangifer</taxon>
    </lineage>
</organism>
<evidence type="ECO:0008006" key="3">
    <source>
        <dbReference type="Google" id="ProtNLM"/>
    </source>
</evidence>
<dbReference type="EMBL" id="OX460343">
    <property type="protein sequence ID" value="CAI9181171.1"/>
    <property type="molecule type" value="Genomic_DNA"/>
</dbReference>
<accession>A0ABN9A9Q0</accession>
<gene>
    <name evidence="1" type="ORF">MRATA1EN1_LOCUS30133</name>
</gene>